<feature type="compositionally biased region" description="Polar residues" evidence="1">
    <location>
        <begin position="318"/>
        <end position="360"/>
    </location>
</feature>
<feature type="region of interest" description="Disordered" evidence="1">
    <location>
        <begin position="249"/>
        <end position="279"/>
    </location>
</feature>
<dbReference type="Proteomes" id="UP000283509">
    <property type="component" value="Unassembled WGS sequence"/>
</dbReference>
<accession>A0A423SGY1</accession>
<dbReference type="AlphaFoldDB" id="A0A423SGY1"/>
<dbReference type="OrthoDB" id="6367346at2759"/>
<proteinExistence type="predicted"/>
<feature type="region of interest" description="Disordered" evidence="1">
    <location>
        <begin position="318"/>
        <end position="389"/>
    </location>
</feature>
<protein>
    <submittedName>
        <fullName evidence="2">Uncharacterized protein</fullName>
    </submittedName>
</protein>
<comment type="caution">
    <text evidence="2">The sequence shown here is derived from an EMBL/GenBank/DDBJ whole genome shotgun (WGS) entry which is preliminary data.</text>
</comment>
<reference evidence="2 3" key="2">
    <citation type="submission" date="2019-01" db="EMBL/GenBank/DDBJ databases">
        <title>The decoding of complex shrimp genome reveals the adaptation for benthos swimmer, frequently molting mechanism and breeding impact on genome.</title>
        <authorList>
            <person name="Sun Y."/>
            <person name="Gao Y."/>
            <person name="Yu Y."/>
        </authorList>
    </citation>
    <scope>NUCLEOTIDE SEQUENCE [LARGE SCALE GENOMIC DNA]</scope>
    <source>
        <tissue evidence="2">Muscle</tissue>
    </source>
</reference>
<evidence type="ECO:0000313" key="3">
    <source>
        <dbReference type="Proteomes" id="UP000283509"/>
    </source>
</evidence>
<evidence type="ECO:0000313" key="2">
    <source>
        <dbReference type="EMBL" id="ROT63434.1"/>
    </source>
</evidence>
<feature type="compositionally biased region" description="Low complexity" evidence="1">
    <location>
        <begin position="207"/>
        <end position="218"/>
    </location>
</feature>
<feature type="compositionally biased region" description="Low complexity" evidence="1">
    <location>
        <begin position="11"/>
        <end position="21"/>
    </location>
</feature>
<feature type="region of interest" description="Disordered" evidence="1">
    <location>
        <begin position="1"/>
        <end position="50"/>
    </location>
</feature>
<evidence type="ECO:0000256" key="1">
    <source>
        <dbReference type="SAM" id="MobiDB-lite"/>
    </source>
</evidence>
<keyword evidence="3" id="KW-1185">Reference proteome</keyword>
<sequence length="404" mass="43563">MSATIPHLHLSDSTSSRSPDSQLKSVSETDVQKLKIHHQTHSREQGRMPRCRTLLPLQAMMEKSPKQPQFRGRQNNNADIFTQGREFLDFAEELRADRTIKPHSAVRRRAPTIDPAEERMGPVPSSGDTEDPLEHPTNSSNLVDEDYEDFPLAESNTPGPSGVLQPLATGSYPAPNSNSPRPTIAGDTTPADNIGNRAPAVPELAEEGTSTTEPTSTPDYAYDEVGGHSRYRRPYIASFDVGGTDLTREGPFNAIPTENPISNDSNDNAVPSFSNDDASFSNDNAVPSFSNDITTVVPDVIDAILNVGTPGNQNIVFENGNPNANQQVTGDESQQASEDTQLQSTGNDNGTRQAAGTNPTAGVPFTNDQAERQESSGVQINDATSLDTGVPLNITDEQLIQKMT</sequence>
<feature type="compositionally biased region" description="Polar residues" evidence="1">
    <location>
        <begin position="375"/>
        <end position="387"/>
    </location>
</feature>
<feature type="region of interest" description="Disordered" evidence="1">
    <location>
        <begin position="106"/>
        <end position="226"/>
    </location>
</feature>
<organism evidence="2 3">
    <name type="scientific">Penaeus vannamei</name>
    <name type="common">Whiteleg shrimp</name>
    <name type="synonym">Litopenaeus vannamei</name>
    <dbReference type="NCBI Taxonomy" id="6689"/>
    <lineage>
        <taxon>Eukaryota</taxon>
        <taxon>Metazoa</taxon>
        <taxon>Ecdysozoa</taxon>
        <taxon>Arthropoda</taxon>
        <taxon>Crustacea</taxon>
        <taxon>Multicrustacea</taxon>
        <taxon>Malacostraca</taxon>
        <taxon>Eumalacostraca</taxon>
        <taxon>Eucarida</taxon>
        <taxon>Decapoda</taxon>
        <taxon>Dendrobranchiata</taxon>
        <taxon>Penaeoidea</taxon>
        <taxon>Penaeidae</taxon>
        <taxon>Penaeus</taxon>
    </lineage>
</organism>
<gene>
    <name evidence="2" type="ORF">C7M84_018691</name>
</gene>
<reference evidence="2 3" key="1">
    <citation type="submission" date="2018-04" db="EMBL/GenBank/DDBJ databases">
        <authorList>
            <person name="Zhang X."/>
            <person name="Yuan J."/>
            <person name="Li F."/>
            <person name="Xiang J."/>
        </authorList>
    </citation>
    <scope>NUCLEOTIDE SEQUENCE [LARGE SCALE GENOMIC DNA]</scope>
    <source>
        <tissue evidence="2">Muscle</tissue>
    </source>
</reference>
<feature type="compositionally biased region" description="Polar residues" evidence="1">
    <location>
        <begin position="259"/>
        <end position="271"/>
    </location>
</feature>
<dbReference type="EMBL" id="QCYY01003441">
    <property type="protein sequence ID" value="ROT63434.1"/>
    <property type="molecule type" value="Genomic_DNA"/>
</dbReference>
<name>A0A423SGY1_PENVA</name>